<dbReference type="Pfam" id="PF17953">
    <property type="entry name" value="Csm4_C"/>
    <property type="match status" value="1"/>
</dbReference>
<gene>
    <name evidence="7" type="primary">csm4</name>
    <name evidence="7" type="ORF">HP555_12295</name>
</gene>
<evidence type="ECO:0000256" key="4">
    <source>
        <dbReference type="ARBA" id="ARBA00023118"/>
    </source>
</evidence>
<keyword evidence="4" id="KW-0051">Antiviral defense</keyword>
<evidence type="ECO:0000256" key="2">
    <source>
        <dbReference type="ARBA" id="ARBA00016109"/>
    </source>
</evidence>
<dbReference type="NCBIfam" id="TIGR01903">
    <property type="entry name" value="cas5_csm4"/>
    <property type="match status" value="1"/>
</dbReference>
<keyword evidence="3" id="KW-0694">RNA-binding</keyword>
<evidence type="ECO:0000313" key="8">
    <source>
        <dbReference type="Proteomes" id="UP000596092"/>
    </source>
</evidence>
<name>A0A7T5VF30_9BACT</name>
<feature type="domain" description="Csm4 C-terminal" evidence="6">
    <location>
        <begin position="239"/>
        <end position="331"/>
    </location>
</feature>
<evidence type="ECO:0000256" key="3">
    <source>
        <dbReference type="ARBA" id="ARBA00022884"/>
    </source>
</evidence>
<dbReference type="RefSeq" id="WP_199262874.1">
    <property type="nucleotide sequence ID" value="NZ_CP054140.1"/>
</dbReference>
<dbReference type="Proteomes" id="UP000596092">
    <property type="component" value="Chromosome"/>
</dbReference>
<dbReference type="InterPro" id="IPR005537">
    <property type="entry name" value="RAMP_III_fam"/>
</dbReference>
<keyword evidence="8" id="KW-1185">Reference proteome</keyword>
<feature type="domain" description="CRISPR type III-associated protein" evidence="5">
    <location>
        <begin position="7"/>
        <end position="225"/>
    </location>
</feature>
<sequence>MNQVYHLNFTTPVHFGLEGIGQEQIDHIVHSDTLWGAIIDKWLLLHADDPEEVCTSTSFNVSSTFPLINGTRFYPVPLGALNKVMDDVALLDAGISPLELKDIKKIRYIEENLFKRILAGEEPILADLTSGSVYPFPFSTKKEQNPTRCFALEIQRPRVMVDQLNGGVQAGAFFYSTDQYFNQNSGLFFVASFTSRAVRDKFEAALRLLGDDGLGADRSVGRGTFTFTVSNWPLTTADNADAHVLLSLYFPTAEEVKDGVLSSPISAYKLTRRSGHTGGHRVSRFRRADCWMLTEGSVLPFAPAGHVPCVLPQSGIIPHNVYRYGRAFCVPFVRRRKQ</sequence>
<evidence type="ECO:0000313" key="7">
    <source>
        <dbReference type="EMBL" id="QQG66594.1"/>
    </source>
</evidence>
<comment type="similarity">
    <text evidence="1">Belongs to the CRISPR-associated Csm4 family.</text>
</comment>
<dbReference type="GO" id="GO:0003723">
    <property type="term" value="F:RNA binding"/>
    <property type="evidence" value="ECO:0007669"/>
    <property type="project" value="UniProtKB-KW"/>
</dbReference>
<evidence type="ECO:0000259" key="5">
    <source>
        <dbReference type="Pfam" id="PF03787"/>
    </source>
</evidence>
<evidence type="ECO:0000256" key="1">
    <source>
        <dbReference type="ARBA" id="ARBA00005772"/>
    </source>
</evidence>
<dbReference type="InterPro" id="IPR040932">
    <property type="entry name" value="Csm4_C"/>
</dbReference>
<proteinExistence type="inferred from homology"/>
<dbReference type="Pfam" id="PF03787">
    <property type="entry name" value="RAMPs"/>
    <property type="match status" value="1"/>
</dbReference>
<dbReference type="AlphaFoldDB" id="A0A7T5VF30"/>
<reference evidence="7 8" key="1">
    <citation type="submission" date="2020-05" db="EMBL/GenBank/DDBJ databases">
        <title>Complete genome of Desulfobulbus oligotrophicus.</title>
        <authorList>
            <person name="Podar M."/>
        </authorList>
    </citation>
    <scope>NUCLEOTIDE SEQUENCE [LARGE SCALE GENOMIC DNA]</scope>
    <source>
        <strain evidence="7 8">Prop6</strain>
    </source>
</reference>
<accession>A0A7T5VF30</accession>
<protein>
    <recommendedName>
        <fullName evidence="2">CRISPR system Cms protein Csm4</fullName>
    </recommendedName>
</protein>
<evidence type="ECO:0000259" key="6">
    <source>
        <dbReference type="Pfam" id="PF17953"/>
    </source>
</evidence>
<organism evidence="7 8">
    <name type="scientific">Desulfobulbus oligotrophicus</name>
    <dbReference type="NCBI Taxonomy" id="1909699"/>
    <lineage>
        <taxon>Bacteria</taxon>
        <taxon>Pseudomonadati</taxon>
        <taxon>Thermodesulfobacteriota</taxon>
        <taxon>Desulfobulbia</taxon>
        <taxon>Desulfobulbales</taxon>
        <taxon>Desulfobulbaceae</taxon>
        <taxon>Desulfobulbus</taxon>
    </lineage>
</organism>
<dbReference type="EMBL" id="CP054140">
    <property type="protein sequence ID" value="QQG66594.1"/>
    <property type="molecule type" value="Genomic_DNA"/>
</dbReference>
<dbReference type="GO" id="GO:0051607">
    <property type="term" value="P:defense response to virus"/>
    <property type="evidence" value="ECO:0007669"/>
    <property type="project" value="UniProtKB-KW"/>
</dbReference>
<dbReference type="KEGG" id="dog:HP555_12295"/>
<dbReference type="InterPro" id="IPR005510">
    <property type="entry name" value="Csm4"/>
</dbReference>